<evidence type="ECO:0000259" key="1">
    <source>
        <dbReference type="Pfam" id="PF00174"/>
    </source>
</evidence>
<dbReference type="InterPro" id="IPR000572">
    <property type="entry name" value="OxRdtase_Mopterin-bd_dom"/>
</dbReference>
<name>A0A1I7N4X9_9HYPH</name>
<dbReference type="OrthoDB" id="9798763at2"/>
<dbReference type="RefSeq" id="WP_092421240.1">
    <property type="nucleotide sequence ID" value="NZ_FPCK01000001.1"/>
</dbReference>
<dbReference type="STRING" id="429728.SAMN05216456_0822"/>
<reference evidence="2 3" key="1">
    <citation type="submission" date="2016-10" db="EMBL/GenBank/DDBJ databases">
        <authorList>
            <person name="de Groot N.N."/>
        </authorList>
    </citation>
    <scope>NUCLEOTIDE SEQUENCE [LARGE SCALE GENOMIC DNA]</scope>
    <source>
        <strain evidence="2 3">IPL20</strain>
    </source>
</reference>
<keyword evidence="3" id="KW-1185">Reference proteome</keyword>
<dbReference type="AlphaFoldDB" id="A0A1I7N4X9"/>
<accession>A0A1I7N4X9</accession>
<organism evidence="2 3">
    <name type="scientific">Devosia crocina</name>
    <dbReference type="NCBI Taxonomy" id="429728"/>
    <lineage>
        <taxon>Bacteria</taxon>
        <taxon>Pseudomonadati</taxon>
        <taxon>Pseudomonadota</taxon>
        <taxon>Alphaproteobacteria</taxon>
        <taxon>Hyphomicrobiales</taxon>
        <taxon>Devosiaceae</taxon>
        <taxon>Devosia</taxon>
    </lineage>
</organism>
<dbReference type="Pfam" id="PF00174">
    <property type="entry name" value="Oxidored_molyb"/>
    <property type="match status" value="1"/>
</dbReference>
<proteinExistence type="predicted"/>
<evidence type="ECO:0000313" key="3">
    <source>
        <dbReference type="Proteomes" id="UP000199074"/>
    </source>
</evidence>
<gene>
    <name evidence="2" type="ORF">SAMN05216456_0822</name>
</gene>
<feature type="domain" description="Oxidoreductase molybdopterin-binding" evidence="1">
    <location>
        <begin position="77"/>
        <end position="152"/>
    </location>
</feature>
<sequence length="178" mass="19594">MKWASCLRLARVGAWQVGVVAFLAAAPLALGGDPLPEPQGPVILTVSGTVGVTNSEAGAQFDRQMLRDIGVTHVKTSTPWTDGVQDFSGVLGRALMERVEAQGDVVMASALNDYTVELPMSDFLDYDLLLATEMNGEEMRVSDKGPVWIVYPRDDEPALQDRRLHDRWVWQLKSLQVQ</sequence>
<dbReference type="EMBL" id="FPCK01000001">
    <property type="protein sequence ID" value="SFV29722.1"/>
    <property type="molecule type" value="Genomic_DNA"/>
</dbReference>
<dbReference type="Proteomes" id="UP000199074">
    <property type="component" value="Unassembled WGS sequence"/>
</dbReference>
<dbReference type="SUPFAM" id="SSF56524">
    <property type="entry name" value="Oxidoreductase molybdopterin-binding domain"/>
    <property type="match status" value="1"/>
</dbReference>
<dbReference type="Gene3D" id="3.90.420.10">
    <property type="entry name" value="Oxidoreductase, molybdopterin-binding domain"/>
    <property type="match status" value="1"/>
</dbReference>
<protein>
    <recommendedName>
        <fullName evidence="1">Oxidoreductase molybdopterin-binding domain-containing protein</fullName>
    </recommendedName>
</protein>
<dbReference type="InterPro" id="IPR036374">
    <property type="entry name" value="OxRdtase_Mopterin-bd_sf"/>
</dbReference>
<evidence type="ECO:0000313" key="2">
    <source>
        <dbReference type="EMBL" id="SFV29722.1"/>
    </source>
</evidence>